<comment type="function">
    <text evidence="7">Catalyzes the NADPH-dependent reduction of N-acetyl-5-glutamyl phosphate to yield N-acetyl-L-glutamate 5-semialdehyde.</text>
</comment>
<name>A0A120GNZ9_9BACI</name>
<dbReference type="Gene3D" id="3.30.360.10">
    <property type="entry name" value="Dihydrodipicolinate Reductase, domain 2"/>
    <property type="match status" value="1"/>
</dbReference>
<dbReference type="RefSeq" id="WP_061143043.1">
    <property type="nucleotide sequence ID" value="NZ_LNNH01000029.1"/>
</dbReference>
<dbReference type="PROSITE" id="PS01224">
    <property type="entry name" value="ARGC"/>
    <property type="match status" value="1"/>
</dbReference>
<dbReference type="InterPro" id="IPR050085">
    <property type="entry name" value="AGPR"/>
</dbReference>
<dbReference type="Pfam" id="PF22698">
    <property type="entry name" value="Semialdhyde_dhC_1"/>
    <property type="match status" value="1"/>
</dbReference>
<comment type="caution">
    <text evidence="10">The sequence shown here is derived from an EMBL/GenBank/DDBJ whole genome shotgun (WGS) entry which is preliminary data.</text>
</comment>
<evidence type="ECO:0000256" key="4">
    <source>
        <dbReference type="ARBA" id="ARBA00022857"/>
    </source>
</evidence>
<evidence type="ECO:0000256" key="3">
    <source>
        <dbReference type="ARBA" id="ARBA00022605"/>
    </source>
</evidence>
<accession>A0A120GNZ9</accession>
<comment type="catalytic activity">
    <reaction evidence="6 7">
        <text>N-acetyl-L-glutamate 5-semialdehyde + phosphate + NADP(+) = N-acetyl-L-glutamyl 5-phosphate + NADPH + H(+)</text>
        <dbReference type="Rhea" id="RHEA:21588"/>
        <dbReference type="ChEBI" id="CHEBI:15378"/>
        <dbReference type="ChEBI" id="CHEBI:29123"/>
        <dbReference type="ChEBI" id="CHEBI:43474"/>
        <dbReference type="ChEBI" id="CHEBI:57783"/>
        <dbReference type="ChEBI" id="CHEBI:57936"/>
        <dbReference type="ChEBI" id="CHEBI:58349"/>
        <dbReference type="EC" id="1.2.1.38"/>
    </reaction>
</comment>
<protein>
    <recommendedName>
        <fullName evidence="7">N-acetyl-gamma-glutamyl-phosphate reductase</fullName>
        <shortName evidence="7">AGPR</shortName>
        <ecNumber evidence="7">1.2.1.38</ecNumber>
    </recommendedName>
    <alternativeName>
        <fullName evidence="7">N-acetyl-glutamate semialdehyde dehydrogenase</fullName>
        <shortName evidence="7">NAGSA dehydrogenase</shortName>
    </alternativeName>
</protein>
<reference evidence="10 11" key="1">
    <citation type="submission" date="2015-11" db="EMBL/GenBank/DDBJ databases">
        <title>Genome Sequence of Bacillus simplex strain VanAntwerpen2.</title>
        <authorList>
            <person name="Couger M.B."/>
        </authorList>
    </citation>
    <scope>NUCLEOTIDE SEQUENCE [LARGE SCALE GENOMIC DNA]</scope>
    <source>
        <strain evidence="10 11">VanAntwerpen02</strain>
    </source>
</reference>
<dbReference type="GO" id="GO:0005737">
    <property type="term" value="C:cytoplasm"/>
    <property type="evidence" value="ECO:0007669"/>
    <property type="project" value="UniProtKB-SubCell"/>
</dbReference>
<evidence type="ECO:0000313" key="10">
    <source>
        <dbReference type="EMBL" id="KWW16876.1"/>
    </source>
</evidence>
<dbReference type="GO" id="GO:0006526">
    <property type="term" value="P:L-arginine biosynthetic process"/>
    <property type="evidence" value="ECO:0007669"/>
    <property type="project" value="UniProtKB-UniRule"/>
</dbReference>
<dbReference type="EMBL" id="LNNH01000029">
    <property type="protein sequence ID" value="KWW16876.1"/>
    <property type="molecule type" value="Genomic_DNA"/>
</dbReference>
<keyword evidence="3 7" id="KW-0028">Amino-acid biosynthesis</keyword>
<dbReference type="InterPro" id="IPR000706">
    <property type="entry name" value="AGPR_type-1"/>
</dbReference>
<evidence type="ECO:0000256" key="7">
    <source>
        <dbReference type="HAMAP-Rule" id="MF_00150"/>
    </source>
</evidence>
<keyword evidence="2 7" id="KW-0055">Arginine biosynthesis</keyword>
<comment type="pathway">
    <text evidence="1 7">Amino-acid biosynthesis; L-arginine biosynthesis; N(2)-acetyl-L-ornithine from L-glutamate: step 3/4.</text>
</comment>
<dbReference type="Gene3D" id="3.40.50.720">
    <property type="entry name" value="NAD(P)-binding Rossmann-like Domain"/>
    <property type="match status" value="1"/>
</dbReference>
<dbReference type="InterPro" id="IPR058924">
    <property type="entry name" value="AGPR_dimerisation_dom"/>
</dbReference>
<evidence type="ECO:0000256" key="5">
    <source>
        <dbReference type="ARBA" id="ARBA00023002"/>
    </source>
</evidence>
<feature type="domain" description="Semialdehyde dehydrogenase NAD-binding" evidence="9">
    <location>
        <begin position="2"/>
        <end position="140"/>
    </location>
</feature>
<evidence type="ECO:0000256" key="2">
    <source>
        <dbReference type="ARBA" id="ARBA00022571"/>
    </source>
</evidence>
<dbReference type="FunFam" id="3.30.360.10:FF:000014">
    <property type="entry name" value="N-acetyl-gamma-glutamyl-phosphate reductase"/>
    <property type="match status" value="1"/>
</dbReference>
<dbReference type="Pfam" id="PF01118">
    <property type="entry name" value="Semialdhyde_dh"/>
    <property type="match status" value="1"/>
</dbReference>
<comment type="similarity">
    <text evidence="7">Belongs to the NAGSA dehydrogenase family. Type 1 subfamily.</text>
</comment>
<keyword evidence="5 7" id="KW-0560">Oxidoreductase</keyword>
<dbReference type="GO" id="GO:0003942">
    <property type="term" value="F:N-acetyl-gamma-glutamyl-phosphate reductase activity"/>
    <property type="evidence" value="ECO:0007669"/>
    <property type="project" value="UniProtKB-UniRule"/>
</dbReference>
<dbReference type="Proteomes" id="UP000064189">
    <property type="component" value="Unassembled WGS sequence"/>
</dbReference>
<dbReference type="GO" id="GO:0070401">
    <property type="term" value="F:NADP+ binding"/>
    <property type="evidence" value="ECO:0007669"/>
    <property type="project" value="InterPro"/>
</dbReference>
<evidence type="ECO:0000313" key="11">
    <source>
        <dbReference type="Proteomes" id="UP000064189"/>
    </source>
</evidence>
<sequence>MFVSIVGATGYGGLELIRILNNHPQFKIKSLHTSSQFGRSLHEENAHLMHMKDKLEKIDPEAIAKHSDIVFLATPSGVSSRLISEFSDLDIKVIDLSGDLRLQTPGEYEYWYKKPAAPKPIIEEAVYGLSEWNAKAIKKSNIVANPGCYPTASLLGLAPLYTEGLAGAASDVVIDAKSGVSGAGKSPSAVTHFSEMNENFKIYKVNQHQHIPEIEQQLGRWSPGMQPIQPITFNTHLVPMTRGIMATMYIKVDRQTSSEELVDLYKTVYEDHPFVRVQPLAQFPSTKQVYGSNFCDVGVAHDERTGKVTVVSVIDNLMKGAAGQAIQNANLLMGLEETAGLWNSPLYP</sequence>
<dbReference type="InterPro" id="IPR023013">
    <property type="entry name" value="AGPR_AS"/>
</dbReference>
<dbReference type="PANTHER" id="PTHR32338:SF10">
    <property type="entry name" value="N-ACETYL-GAMMA-GLUTAMYL-PHOSPHATE REDUCTASE, CHLOROPLASTIC-RELATED"/>
    <property type="match status" value="1"/>
</dbReference>
<keyword evidence="4 7" id="KW-0521">NADP</keyword>
<dbReference type="UniPathway" id="UPA00068">
    <property type="reaction ID" value="UER00108"/>
</dbReference>
<keyword evidence="11" id="KW-1185">Reference proteome</keyword>
<dbReference type="CDD" id="cd17895">
    <property type="entry name" value="AGPR_1_N"/>
    <property type="match status" value="1"/>
</dbReference>
<dbReference type="GO" id="GO:0051287">
    <property type="term" value="F:NAD binding"/>
    <property type="evidence" value="ECO:0007669"/>
    <property type="project" value="InterPro"/>
</dbReference>
<dbReference type="InterPro" id="IPR036291">
    <property type="entry name" value="NAD(P)-bd_dom_sf"/>
</dbReference>
<dbReference type="NCBIfam" id="TIGR01850">
    <property type="entry name" value="argC"/>
    <property type="match status" value="1"/>
</dbReference>
<feature type="active site" evidence="7 8">
    <location>
        <position position="148"/>
    </location>
</feature>
<keyword evidence="7" id="KW-0963">Cytoplasm</keyword>
<dbReference type="SUPFAM" id="SSF51735">
    <property type="entry name" value="NAD(P)-binding Rossmann-fold domains"/>
    <property type="match status" value="1"/>
</dbReference>
<dbReference type="CDD" id="cd23934">
    <property type="entry name" value="AGPR_1_C"/>
    <property type="match status" value="1"/>
</dbReference>
<dbReference type="SMART" id="SM00859">
    <property type="entry name" value="Semialdhyde_dh"/>
    <property type="match status" value="1"/>
</dbReference>
<dbReference type="HAMAP" id="MF_00150">
    <property type="entry name" value="ArgC_type1"/>
    <property type="match status" value="1"/>
</dbReference>
<organism evidence="10 11">
    <name type="scientific">Peribacillus simplex</name>
    <dbReference type="NCBI Taxonomy" id="1478"/>
    <lineage>
        <taxon>Bacteria</taxon>
        <taxon>Bacillati</taxon>
        <taxon>Bacillota</taxon>
        <taxon>Bacilli</taxon>
        <taxon>Bacillales</taxon>
        <taxon>Bacillaceae</taxon>
        <taxon>Peribacillus</taxon>
    </lineage>
</organism>
<dbReference type="SUPFAM" id="SSF55347">
    <property type="entry name" value="Glyceraldehyde-3-phosphate dehydrogenase-like, C-terminal domain"/>
    <property type="match status" value="1"/>
</dbReference>
<evidence type="ECO:0000256" key="8">
    <source>
        <dbReference type="PROSITE-ProRule" id="PRU10010"/>
    </source>
</evidence>
<dbReference type="PANTHER" id="PTHR32338">
    <property type="entry name" value="N-ACETYL-GAMMA-GLUTAMYL-PHOSPHATE REDUCTASE, CHLOROPLASTIC-RELATED-RELATED"/>
    <property type="match status" value="1"/>
</dbReference>
<evidence type="ECO:0000259" key="9">
    <source>
        <dbReference type="SMART" id="SM00859"/>
    </source>
</evidence>
<evidence type="ECO:0000256" key="6">
    <source>
        <dbReference type="ARBA" id="ARBA00050557"/>
    </source>
</evidence>
<dbReference type="InterPro" id="IPR000534">
    <property type="entry name" value="Semialdehyde_DH_NAD-bd"/>
</dbReference>
<evidence type="ECO:0000256" key="1">
    <source>
        <dbReference type="ARBA" id="ARBA00004862"/>
    </source>
</evidence>
<proteinExistence type="inferred from homology"/>
<comment type="subcellular location">
    <subcellularLocation>
        <location evidence="7">Cytoplasm</location>
    </subcellularLocation>
</comment>
<dbReference type="AlphaFoldDB" id="A0A120GNZ9"/>
<dbReference type="EC" id="1.2.1.38" evidence="7"/>
<gene>
    <name evidence="7" type="primary">argC</name>
    <name evidence="10" type="ORF">AS888_23100</name>
</gene>